<feature type="region of interest" description="Disordered" evidence="5">
    <location>
        <begin position="394"/>
        <end position="413"/>
    </location>
</feature>
<dbReference type="GO" id="GO:0003676">
    <property type="term" value="F:nucleic acid binding"/>
    <property type="evidence" value="ECO:0007669"/>
    <property type="project" value="InterPro"/>
</dbReference>
<name>A0A158QIQ6_RODNA</name>
<feature type="compositionally biased region" description="Basic and acidic residues" evidence="5">
    <location>
        <begin position="642"/>
        <end position="660"/>
    </location>
</feature>
<evidence type="ECO:0000259" key="6">
    <source>
        <dbReference type="PROSITE" id="PS51265"/>
    </source>
</evidence>
<feature type="compositionally biased region" description="Acidic residues" evidence="5">
    <location>
        <begin position="1220"/>
        <end position="1233"/>
    </location>
</feature>
<evidence type="ECO:0000313" key="8">
    <source>
        <dbReference type="Proteomes" id="UP000278807"/>
    </source>
</evidence>
<dbReference type="Pfam" id="PF07535">
    <property type="entry name" value="zf-DBF"/>
    <property type="match status" value="1"/>
</dbReference>
<feature type="compositionally biased region" description="Polar residues" evidence="5">
    <location>
        <begin position="51"/>
        <end position="78"/>
    </location>
</feature>
<feature type="compositionally biased region" description="Polar residues" evidence="5">
    <location>
        <begin position="226"/>
        <end position="256"/>
    </location>
</feature>
<dbReference type="EMBL" id="UZAE01012808">
    <property type="protein sequence ID" value="VDO06782.1"/>
    <property type="molecule type" value="Genomic_DNA"/>
</dbReference>
<feature type="compositionally biased region" description="Polar residues" evidence="5">
    <location>
        <begin position="703"/>
        <end position="714"/>
    </location>
</feature>
<dbReference type="AlphaFoldDB" id="A0A158QIQ6"/>
<feature type="region of interest" description="Disordered" evidence="5">
    <location>
        <begin position="1210"/>
        <end position="1239"/>
    </location>
</feature>
<evidence type="ECO:0000256" key="3">
    <source>
        <dbReference type="ARBA" id="ARBA00022833"/>
    </source>
</evidence>
<keyword evidence="3" id="KW-0862">Zinc</keyword>
<dbReference type="Proteomes" id="UP000278807">
    <property type="component" value="Unassembled WGS sequence"/>
</dbReference>
<feature type="compositionally biased region" description="Basic and acidic residues" evidence="5">
    <location>
        <begin position="482"/>
        <end position="492"/>
    </location>
</feature>
<feature type="region of interest" description="Disordered" evidence="5">
    <location>
        <begin position="196"/>
        <end position="288"/>
    </location>
</feature>
<keyword evidence="1" id="KW-0479">Metal-binding</keyword>
<accession>A0A158QIQ6</accession>
<evidence type="ECO:0000256" key="5">
    <source>
        <dbReference type="SAM" id="MobiDB-lite"/>
    </source>
</evidence>
<feature type="domain" description="DBF4-type" evidence="6">
    <location>
        <begin position="288"/>
        <end position="337"/>
    </location>
</feature>
<feature type="compositionally biased region" description="Low complexity" evidence="5">
    <location>
        <begin position="1084"/>
        <end position="1104"/>
    </location>
</feature>
<feature type="compositionally biased region" description="Low complexity" evidence="5">
    <location>
        <begin position="435"/>
        <end position="447"/>
    </location>
</feature>
<dbReference type="PROSITE" id="PS51265">
    <property type="entry name" value="ZF_DBF4"/>
    <property type="match status" value="1"/>
</dbReference>
<gene>
    <name evidence="7" type="ORF">HNAJ_LOCUS9934</name>
</gene>
<dbReference type="WBParaSite" id="HNAJ_0000993901-mRNA-1">
    <property type="protein sequence ID" value="HNAJ_0000993901-mRNA-1"/>
    <property type="gene ID" value="HNAJ_0000993901"/>
</dbReference>
<feature type="compositionally biased region" description="Polar residues" evidence="5">
    <location>
        <begin position="661"/>
        <end position="686"/>
    </location>
</feature>
<evidence type="ECO:0000256" key="4">
    <source>
        <dbReference type="PROSITE-ProRule" id="PRU00600"/>
    </source>
</evidence>
<feature type="region of interest" description="Disordered" evidence="5">
    <location>
        <begin position="427"/>
        <end position="714"/>
    </location>
</feature>
<proteinExistence type="predicted"/>
<feature type="compositionally biased region" description="Pro residues" evidence="5">
    <location>
        <begin position="400"/>
        <end position="409"/>
    </location>
</feature>
<sequence length="1239" mass="136576">MPAQLFPLTGKKVFLHLTRSDQLTRILCRLGADVRPFFDTSVEIVIYNPEPRQSPTSAQTRQSPTSAERAQPSSSLTPLSRGRAMVMAANQGTTPRPNDALSQARAHGIRLITLQEIREMIERLPENVLRAISGNDEEPDSHYFDPDIDRRFNVRPLQGAAAKVTERRNQYRPLYAENTNLVRALWPSLREIIPSDSSRPSDTAAGPSHPVSGSEGTPRPPILITPTMSGQSRQTAVPSTSTQHPITAPIGQTTGASRIVPSGSRQRESPAATGHTGSERRSLRSIRREEPSGYCELCATFFPQLYEHLHSSEHMAFANNPENFRGIDDAISTFESLESDLRNYLHGPTDQPSSSVVQSPYLAPGRPDTDPVAPVARTSDLPHQRVGNYHREIHSRPLPESFPLPPPLTPIYRQPPERERLLFEEDEPDEDDYYQDSPEFESSSPSSPREDPNPNRLPRLAQNHVFNFSQQSSPTQQGTSSDRSEPVIHVPEEQQSSPVSITYETDNGRYGFGRYDQTYDFPEPESREPEEMQPQDPSSSGPTETYEPEPPSPVEMQPQDPYSGGATETYETGSCGSEEMQTQDSYSGGATETYEPESREPEEMQPQDPSSGGPTETYEPEPPSPVEMQPQGPYGGGATENYEPRRSDRGERQTSGRSRVDISGTSAHQVRASSDQQRQEGSTAGNTLALPGARIAENEENNDQSPNDFSSSNSVQIGGRFRSCRKCGIAHIPSTVSSDLLQKMSQYIPGRDIDSFCPRAPHSATPDPESDAQTNQNASVCSRPSSRIFDGAEPNGEQLGKSIERSPVLNDVPLVEGDHHTPINDRSLSQLPVFEEEKKIHEKVSANSPLLEGCETAELREHGQCLPITSPHKSPVLEDTGETLPITYEQHRSYVCGEDILEENKPLERSNPGEAVHPQRSPILEDDETASLSRSEKDSPRNSFSAQVCAEDSPHGCDLRVQPNVERYHSLLQLGNESSPTGLSCLQRPLSPEVASLAGPREHVEEQERRNARLPRRASLVAREAIGLSMQALFTPTKLTSDRVFEKSHSQSSDNWSVDSSSNNGTCKLILRRVNRTNQTDVKSVSSCSSPRARSLPHILQSSQANSNISASLSSIEETEDNVDTPKASKLEEICVNTITDSLKDDEDTPRPCSRKSFALRESNRIISSDEENKGGTSTSKGVWRLLTFNSDDATSSVTADNTTVNASISCQNAHPSSEGDNEEEIKEFDDRDCEVRGA</sequence>
<dbReference type="InterPro" id="IPR038545">
    <property type="entry name" value="Znf_DBF_sf"/>
</dbReference>
<keyword evidence="2 4" id="KW-0863">Zinc-finger</keyword>
<feature type="compositionally biased region" description="Basic and acidic residues" evidence="5">
    <location>
        <begin position="277"/>
        <end position="288"/>
    </location>
</feature>
<feature type="region of interest" description="Disordered" evidence="5">
    <location>
        <begin position="757"/>
        <end position="789"/>
    </location>
</feature>
<dbReference type="OrthoDB" id="21380at2759"/>
<feature type="region of interest" description="Disordered" evidence="5">
    <location>
        <begin position="904"/>
        <end position="956"/>
    </location>
</feature>
<dbReference type="STRING" id="102285.A0A158QIQ6"/>
<feature type="region of interest" description="Disordered" evidence="5">
    <location>
        <begin position="49"/>
        <end position="80"/>
    </location>
</feature>
<dbReference type="InterPro" id="IPR006572">
    <property type="entry name" value="Znf_DBF"/>
</dbReference>
<dbReference type="SMART" id="SM00586">
    <property type="entry name" value="ZnF_DBF"/>
    <property type="match status" value="1"/>
</dbReference>
<organism evidence="9">
    <name type="scientific">Rodentolepis nana</name>
    <name type="common">Dwarf tapeworm</name>
    <name type="synonym">Hymenolepis nana</name>
    <dbReference type="NCBI Taxonomy" id="102285"/>
    <lineage>
        <taxon>Eukaryota</taxon>
        <taxon>Metazoa</taxon>
        <taxon>Spiralia</taxon>
        <taxon>Lophotrochozoa</taxon>
        <taxon>Platyhelminthes</taxon>
        <taxon>Cestoda</taxon>
        <taxon>Eucestoda</taxon>
        <taxon>Cyclophyllidea</taxon>
        <taxon>Hymenolepididae</taxon>
        <taxon>Rodentolepis</taxon>
    </lineage>
</organism>
<feature type="compositionally biased region" description="Polar residues" evidence="5">
    <location>
        <begin position="771"/>
        <end position="785"/>
    </location>
</feature>
<evidence type="ECO:0000256" key="1">
    <source>
        <dbReference type="ARBA" id="ARBA00022723"/>
    </source>
</evidence>
<reference evidence="7 8" key="2">
    <citation type="submission" date="2018-11" db="EMBL/GenBank/DDBJ databases">
        <authorList>
            <consortium name="Pathogen Informatics"/>
        </authorList>
    </citation>
    <scope>NUCLEOTIDE SEQUENCE [LARGE SCALE GENOMIC DNA]</scope>
</reference>
<keyword evidence="8" id="KW-1185">Reference proteome</keyword>
<evidence type="ECO:0000313" key="9">
    <source>
        <dbReference type="WBParaSite" id="HNAJ_0000993901-mRNA-1"/>
    </source>
</evidence>
<evidence type="ECO:0000256" key="2">
    <source>
        <dbReference type="ARBA" id="ARBA00022771"/>
    </source>
</evidence>
<protein>
    <submittedName>
        <fullName evidence="9">DBF4-type domain-containing protein</fullName>
    </submittedName>
</protein>
<evidence type="ECO:0000313" key="7">
    <source>
        <dbReference type="EMBL" id="VDO06782.1"/>
    </source>
</evidence>
<feature type="compositionally biased region" description="Polar residues" evidence="5">
    <location>
        <begin position="569"/>
        <end position="590"/>
    </location>
</feature>
<feature type="region of interest" description="Disordered" evidence="5">
    <location>
        <begin position="345"/>
        <end position="384"/>
    </location>
</feature>
<dbReference type="Gene3D" id="6.10.250.3410">
    <property type="entry name" value="DBF zinc finger"/>
    <property type="match status" value="1"/>
</dbReference>
<reference evidence="9" key="1">
    <citation type="submission" date="2016-04" db="UniProtKB">
        <authorList>
            <consortium name="WormBaseParasite"/>
        </authorList>
    </citation>
    <scope>IDENTIFICATION</scope>
</reference>
<feature type="compositionally biased region" description="Low complexity" evidence="5">
    <location>
        <begin position="469"/>
        <end position="481"/>
    </location>
</feature>
<feature type="region of interest" description="Disordered" evidence="5">
    <location>
        <begin position="1080"/>
        <end position="1104"/>
    </location>
</feature>
<feature type="compositionally biased region" description="Polar residues" evidence="5">
    <location>
        <begin position="493"/>
        <end position="505"/>
    </location>
</feature>
<dbReference type="GO" id="GO:0008270">
    <property type="term" value="F:zinc ion binding"/>
    <property type="evidence" value="ECO:0007669"/>
    <property type="project" value="UniProtKB-KW"/>
</dbReference>